<evidence type="ECO:0000313" key="3">
    <source>
        <dbReference type="Proteomes" id="UP000694388"/>
    </source>
</evidence>
<proteinExistence type="predicted"/>
<dbReference type="PANTHER" id="PTHR16442">
    <property type="entry name" value="RING FINGER PROTEIN 17"/>
    <property type="match status" value="1"/>
</dbReference>
<dbReference type="Ensembl" id="ENSEBUT00000027987.1">
    <property type="protein sequence ID" value="ENSEBUP00000027411.1"/>
    <property type="gene ID" value="ENSEBUG00000016781.1"/>
</dbReference>
<dbReference type="SMART" id="SM00333">
    <property type="entry name" value="TUDOR"/>
    <property type="match status" value="2"/>
</dbReference>
<dbReference type="Pfam" id="PF00567">
    <property type="entry name" value="TUDOR"/>
    <property type="match status" value="2"/>
</dbReference>
<dbReference type="PANTHER" id="PTHR16442:SF1">
    <property type="entry name" value="RING FINGER PROTEIN 17"/>
    <property type="match status" value="1"/>
</dbReference>
<organism evidence="2 3">
    <name type="scientific">Eptatretus burgeri</name>
    <name type="common">Inshore hagfish</name>
    <dbReference type="NCBI Taxonomy" id="7764"/>
    <lineage>
        <taxon>Eukaryota</taxon>
        <taxon>Metazoa</taxon>
        <taxon>Chordata</taxon>
        <taxon>Craniata</taxon>
        <taxon>Vertebrata</taxon>
        <taxon>Cyclostomata</taxon>
        <taxon>Myxini</taxon>
        <taxon>Myxiniformes</taxon>
        <taxon>Myxinidae</taxon>
        <taxon>Eptatretinae</taxon>
        <taxon>Eptatretus</taxon>
    </lineage>
</organism>
<sequence length="653" mass="72558">MGCPYTTGIGSEGQALVVLWEMLNSDCQAPLTLEEEEDHDYEQQEESINESLVFLCLACRTFPRNNNTFPEKSVVEPPPAAGTPANIKDNVMRLLIGAGCIDCQNHKTQVHVSHVVSPSEIYLQATSSLNKQLYLLEQKLGDWCASCGQPAWNLDYKCGSLCAFEDLSCHRWFRCCVINENLENGKVQIQYIDYGTKKWVSVSQLHQLGEHHMQLPAQAVACRLTGIKPTGGTETWTATANDFTREELTGQSCLAVMKGAVTMDSGEPTRGAIWLVDLFVNDGDAKQSSFACELVQQGLAFSARTESSEWLVPPLTLTNLVSGNAKRSWTSYSYPPPISPPSLSFPMVVTSIDEDCNIFGKPRGVEKALQSLMAMVQMSIMELELDVPKSQLMDEYNWQPNQACLVKFSDGHWHRATIIHVLSGAVRIQYVDTGASEDIPFSHVIITNLFTDIPPLCLKISLHGNMLKRILWPNEAEAHLRSLLVGNTVDVSLQSLNAGDEGSFPAKVLFDGSSIWRLLAHRHLLHPYPSLSEDSETESSSEVDDEGQDMEMMVLSPSSKIFQMTDYLPMELPALGEAFFVCVSHIDLPNQLFVRHFKESEFRMSGDAGVDESPDSSLSELNRKLLQIDAEAFNRPPLDDWDPDYAMSGTIHV</sequence>
<name>A0A8C4R9X7_EPTBU</name>
<dbReference type="InterPro" id="IPR002999">
    <property type="entry name" value="Tudor"/>
</dbReference>
<dbReference type="AlphaFoldDB" id="A0A8C4R9X7"/>
<dbReference type="SUPFAM" id="SSF63748">
    <property type="entry name" value="Tudor/PWWP/MBT"/>
    <property type="match status" value="2"/>
</dbReference>
<feature type="domain" description="Tudor" evidence="1">
    <location>
        <begin position="155"/>
        <end position="215"/>
    </location>
</feature>
<dbReference type="Proteomes" id="UP000694388">
    <property type="component" value="Unplaced"/>
</dbReference>
<dbReference type="Gene3D" id="2.30.30.140">
    <property type="match status" value="2"/>
</dbReference>
<keyword evidence="3" id="KW-1185">Reference proteome</keyword>
<dbReference type="GeneTree" id="ENSGT00940000157559"/>
<reference evidence="2" key="1">
    <citation type="submission" date="2025-08" db="UniProtKB">
        <authorList>
            <consortium name="Ensembl"/>
        </authorList>
    </citation>
    <scope>IDENTIFICATION</scope>
</reference>
<reference evidence="2" key="2">
    <citation type="submission" date="2025-09" db="UniProtKB">
        <authorList>
            <consortium name="Ensembl"/>
        </authorList>
    </citation>
    <scope>IDENTIFICATION</scope>
</reference>
<feature type="domain" description="Tudor" evidence="1">
    <location>
        <begin position="397"/>
        <end position="454"/>
    </location>
</feature>
<evidence type="ECO:0000259" key="1">
    <source>
        <dbReference type="PROSITE" id="PS50304"/>
    </source>
</evidence>
<dbReference type="Gene3D" id="2.40.50.90">
    <property type="match status" value="1"/>
</dbReference>
<dbReference type="PROSITE" id="PS50304">
    <property type="entry name" value="TUDOR"/>
    <property type="match status" value="2"/>
</dbReference>
<accession>A0A8C4R9X7</accession>
<protein>
    <recommendedName>
        <fullName evidence="1">Tudor domain-containing protein</fullName>
    </recommendedName>
</protein>
<dbReference type="InterPro" id="IPR035437">
    <property type="entry name" value="SNase_OB-fold_sf"/>
</dbReference>
<evidence type="ECO:0000313" key="2">
    <source>
        <dbReference type="Ensembl" id="ENSEBUP00000027411.1"/>
    </source>
</evidence>